<sequence>MNTMILSILTHFRKVAIAAVSVIGLSVTHYTLAASHLSATVTSKPSGDSQQLLAQKPTREVVDTDRTTTIGGETVTTTTATTVKREKSGFTLYIWQPGGTISEVIARVSIKDKHGNRFNKERFLGDYKYKIKQKAKFVNGFKLGDRIVVRLYDTRNRFIGYTEFACLPYHTAVNLILSANPIQDQVVRVFYGVDNNEDSIVDRDATISYDYFTRLHKQKVTFLETSENIKITQYQAAGFSNVAKTSVYPVSFSEGDFALVGKSISTVDSNLAKAITAVPGTLVQLTQLSNNPTYQLSQLLSKYRSIGVAKGIQVTFSDISKDYWAKDYIAELAAMEIIEGFPDGTFRPNAPVTRAQLATLLQKTFIKSKIRPAIAFRDIPKGYWAEDAIRETYEMGFFTILDLDRKNFNPTRKLTRLDVLITLAKGLNYKFTGSIKDIVSIYNDASSIKSEHRNFIAALTQNGVVVNFPNIKLLNGKKVATRAEVCALLYRAMVSAGEAADFASKYTIRPVKPDMTGERRR</sequence>
<dbReference type="InterPro" id="IPR001119">
    <property type="entry name" value="SLH_dom"/>
</dbReference>
<reference evidence="2 3" key="1">
    <citation type="journal article" date="2010" name="PLoS ONE">
        <title>Genome erosion in a nitrogen-fixing vertically transmitted endosymbiotic multicellular cyanobacterium.</title>
        <authorList>
            <person name="Ran L."/>
            <person name="Larsson J."/>
            <person name="Vigil-Stenman T."/>
            <person name="Nylander J.A."/>
            <person name="Ininbergs K."/>
            <person name="Zheng W.W."/>
            <person name="Lapidus A."/>
            <person name="Lowry S."/>
            <person name="Haselkorn R."/>
            <person name="Bergman B."/>
        </authorList>
    </citation>
    <scope>NUCLEOTIDE SEQUENCE [LARGE SCALE GENOMIC DNA]</scope>
    <source>
        <strain evidence="2 3">0708</strain>
    </source>
</reference>
<name>D7DYA7_NOSA0</name>
<dbReference type="RefSeq" id="WP_013192995.1">
    <property type="nucleotide sequence ID" value="NC_014248.1"/>
</dbReference>
<dbReference type="KEGG" id="naz:Aazo_4827"/>
<gene>
    <name evidence="2" type="ordered locus">Aazo_4827</name>
</gene>
<organism evidence="2 3">
    <name type="scientific">Nostoc azollae (strain 0708)</name>
    <name type="common">Anabaena azollae (strain 0708)</name>
    <dbReference type="NCBI Taxonomy" id="551115"/>
    <lineage>
        <taxon>Bacteria</taxon>
        <taxon>Bacillati</taxon>
        <taxon>Cyanobacteriota</taxon>
        <taxon>Cyanophyceae</taxon>
        <taxon>Nostocales</taxon>
        <taxon>Nostocaceae</taxon>
        <taxon>Trichormus</taxon>
    </lineage>
</organism>
<proteinExistence type="predicted"/>
<dbReference type="PANTHER" id="PTHR43308:SF5">
    <property type="entry name" value="S-LAYER PROTEIN _ PEPTIDOGLYCAN ENDO-BETA-N-ACETYLGLUCOSAMINIDASE"/>
    <property type="match status" value="1"/>
</dbReference>
<dbReference type="EMBL" id="CP002059">
    <property type="protein sequence ID" value="ADI65985.1"/>
    <property type="molecule type" value="Genomic_DNA"/>
</dbReference>
<dbReference type="Proteomes" id="UP000001511">
    <property type="component" value="Chromosome"/>
</dbReference>
<dbReference type="STRING" id="551115.Aazo_4827"/>
<keyword evidence="3" id="KW-1185">Reference proteome</keyword>
<feature type="domain" description="SLH" evidence="1">
    <location>
        <begin position="439"/>
        <end position="503"/>
    </location>
</feature>
<dbReference type="PANTHER" id="PTHR43308">
    <property type="entry name" value="OUTER MEMBRANE PROTEIN ALPHA-RELATED"/>
    <property type="match status" value="1"/>
</dbReference>
<protein>
    <submittedName>
        <fullName evidence="2">S-layer domain protein</fullName>
    </submittedName>
</protein>
<evidence type="ECO:0000259" key="1">
    <source>
        <dbReference type="PROSITE" id="PS51272"/>
    </source>
</evidence>
<evidence type="ECO:0000313" key="3">
    <source>
        <dbReference type="Proteomes" id="UP000001511"/>
    </source>
</evidence>
<dbReference type="InterPro" id="IPR051465">
    <property type="entry name" value="Cell_Envelope_Struct_Comp"/>
</dbReference>
<dbReference type="Pfam" id="PF00395">
    <property type="entry name" value="SLH"/>
    <property type="match status" value="1"/>
</dbReference>
<evidence type="ECO:0000313" key="2">
    <source>
        <dbReference type="EMBL" id="ADI65985.1"/>
    </source>
</evidence>
<dbReference type="AlphaFoldDB" id="D7DYA7"/>
<dbReference type="PROSITE" id="PS51272">
    <property type="entry name" value="SLH"/>
    <property type="match status" value="3"/>
</dbReference>
<dbReference type="eggNOG" id="COG3266">
    <property type="taxonomic scope" value="Bacteria"/>
</dbReference>
<feature type="domain" description="SLH" evidence="1">
    <location>
        <begin position="376"/>
        <end position="437"/>
    </location>
</feature>
<dbReference type="HOGENOM" id="CLU_484705_0_0_3"/>
<accession>D7DYA7</accession>
<feature type="domain" description="SLH" evidence="1">
    <location>
        <begin position="312"/>
        <end position="375"/>
    </location>
</feature>